<proteinExistence type="inferred from homology"/>
<name>A0ABQ6AC25_9PROT</name>
<comment type="caution">
    <text evidence="3">The sequence shown here is derived from an EMBL/GenBank/DDBJ whole genome shotgun (WGS) entry which is preliminary data.</text>
</comment>
<dbReference type="Proteomes" id="UP001156641">
    <property type="component" value="Unassembled WGS sequence"/>
</dbReference>
<dbReference type="Pfam" id="PF02622">
    <property type="entry name" value="DUF179"/>
    <property type="match status" value="1"/>
</dbReference>
<dbReference type="Gene3D" id="3.40.1740.10">
    <property type="entry name" value="VC0467-like"/>
    <property type="match status" value="1"/>
</dbReference>
<gene>
    <name evidence="3" type="ORF">GCM10010909_23300</name>
</gene>
<evidence type="ECO:0000256" key="2">
    <source>
        <dbReference type="HAMAP-Rule" id="MF_00758"/>
    </source>
</evidence>
<dbReference type="SUPFAM" id="SSF143456">
    <property type="entry name" value="VC0467-like"/>
    <property type="match status" value="1"/>
</dbReference>
<dbReference type="EMBL" id="BSOS01000067">
    <property type="protein sequence ID" value="GLR67649.1"/>
    <property type="molecule type" value="Genomic_DNA"/>
</dbReference>
<organism evidence="3 4">
    <name type="scientific">Acidocella aquatica</name>
    <dbReference type="NCBI Taxonomy" id="1922313"/>
    <lineage>
        <taxon>Bacteria</taxon>
        <taxon>Pseudomonadati</taxon>
        <taxon>Pseudomonadota</taxon>
        <taxon>Alphaproteobacteria</taxon>
        <taxon>Acetobacterales</taxon>
        <taxon>Acidocellaceae</taxon>
        <taxon>Acidocella</taxon>
    </lineage>
</organism>
<protein>
    <recommendedName>
        <fullName evidence="2">UPF0301 protein GCM10010909_23300</fullName>
    </recommendedName>
</protein>
<dbReference type="PANTHER" id="PTHR30327">
    <property type="entry name" value="UNCHARACTERIZED PROTEIN YQGE"/>
    <property type="match status" value="1"/>
</dbReference>
<keyword evidence="4" id="KW-1185">Reference proteome</keyword>
<evidence type="ECO:0000313" key="4">
    <source>
        <dbReference type="Proteomes" id="UP001156641"/>
    </source>
</evidence>
<dbReference type="InterPro" id="IPR003774">
    <property type="entry name" value="AlgH-like"/>
</dbReference>
<dbReference type="PANTHER" id="PTHR30327:SF1">
    <property type="entry name" value="UPF0301 PROTEIN YQGE"/>
    <property type="match status" value="1"/>
</dbReference>
<evidence type="ECO:0000313" key="3">
    <source>
        <dbReference type="EMBL" id="GLR67649.1"/>
    </source>
</evidence>
<evidence type="ECO:0000256" key="1">
    <source>
        <dbReference type="ARBA" id="ARBA00009600"/>
    </source>
</evidence>
<reference evidence="4" key="1">
    <citation type="journal article" date="2019" name="Int. J. Syst. Evol. Microbiol.">
        <title>The Global Catalogue of Microorganisms (GCM) 10K type strain sequencing project: providing services to taxonomists for standard genome sequencing and annotation.</title>
        <authorList>
            <consortium name="The Broad Institute Genomics Platform"/>
            <consortium name="The Broad Institute Genome Sequencing Center for Infectious Disease"/>
            <person name="Wu L."/>
            <person name="Ma J."/>
        </authorList>
    </citation>
    <scope>NUCLEOTIDE SEQUENCE [LARGE SCALE GENOMIC DNA]</scope>
    <source>
        <strain evidence="4">NBRC 112502</strain>
    </source>
</reference>
<sequence>MGEPDWLTGQLLIAMPSMQDPRFVQSVIFVCAHTAEGAMGVMLNRPVKAPGFAALLAQLGVEPVPPKREIRVGSGGPVEDSRGFVLHSPDWVTEGSMAVDGDYVLTANLEVLQALAEGGGPSQARLLLGYAGWDEGQLDEEIRQNSWLSVPADEALVYDTAYLTKWQRALAKLRIDPGMLSHEAGRA</sequence>
<comment type="similarity">
    <text evidence="1 2">Belongs to the UPF0301 (AlgH) family.</text>
</comment>
<dbReference type="HAMAP" id="MF_00758">
    <property type="entry name" value="UPF0301"/>
    <property type="match status" value="1"/>
</dbReference>
<accession>A0ABQ6AC25</accession>